<reference evidence="2" key="1">
    <citation type="submission" date="2023-03" db="EMBL/GenBank/DDBJ databases">
        <title>Massive genome expansion in bonnet fungi (Mycena s.s.) driven by repeated elements and novel gene families across ecological guilds.</title>
        <authorList>
            <consortium name="Lawrence Berkeley National Laboratory"/>
            <person name="Harder C.B."/>
            <person name="Miyauchi S."/>
            <person name="Viragh M."/>
            <person name="Kuo A."/>
            <person name="Thoen E."/>
            <person name="Andreopoulos B."/>
            <person name="Lu D."/>
            <person name="Skrede I."/>
            <person name="Drula E."/>
            <person name="Henrissat B."/>
            <person name="Morin E."/>
            <person name="Kohler A."/>
            <person name="Barry K."/>
            <person name="LaButti K."/>
            <person name="Morin E."/>
            <person name="Salamov A."/>
            <person name="Lipzen A."/>
            <person name="Mereny Z."/>
            <person name="Hegedus B."/>
            <person name="Baldrian P."/>
            <person name="Stursova M."/>
            <person name="Weitz H."/>
            <person name="Taylor A."/>
            <person name="Grigoriev I.V."/>
            <person name="Nagy L.G."/>
            <person name="Martin F."/>
            <person name="Kauserud H."/>
        </authorList>
    </citation>
    <scope>NUCLEOTIDE SEQUENCE</scope>
    <source>
        <strain evidence="2">CBHHK182m</strain>
    </source>
</reference>
<feature type="region of interest" description="Disordered" evidence="1">
    <location>
        <begin position="45"/>
        <end position="102"/>
    </location>
</feature>
<evidence type="ECO:0000313" key="3">
    <source>
        <dbReference type="Proteomes" id="UP001215598"/>
    </source>
</evidence>
<feature type="compositionally biased region" description="Acidic residues" evidence="1">
    <location>
        <begin position="73"/>
        <end position="102"/>
    </location>
</feature>
<protein>
    <submittedName>
        <fullName evidence="2">Uncharacterized protein</fullName>
    </submittedName>
</protein>
<gene>
    <name evidence="2" type="ORF">B0H16DRAFT_1476024</name>
</gene>
<dbReference type="EMBL" id="JARKIB010000275">
    <property type="protein sequence ID" value="KAJ7717559.1"/>
    <property type="molecule type" value="Genomic_DNA"/>
</dbReference>
<accession>A0AAD7HCS6</accession>
<comment type="caution">
    <text evidence="2">The sequence shown here is derived from an EMBL/GenBank/DDBJ whole genome shotgun (WGS) entry which is preliminary data.</text>
</comment>
<feature type="compositionally biased region" description="Basic and acidic residues" evidence="1">
    <location>
        <begin position="45"/>
        <end position="54"/>
    </location>
</feature>
<evidence type="ECO:0000313" key="2">
    <source>
        <dbReference type="EMBL" id="KAJ7717559.1"/>
    </source>
</evidence>
<organism evidence="2 3">
    <name type="scientific">Mycena metata</name>
    <dbReference type="NCBI Taxonomy" id="1033252"/>
    <lineage>
        <taxon>Eukaryota</taxon>
        <taxon>Fungi</taxon>
        <taxon>Dikarya</taxon>
        <taxon>Basidiomycota</taxon>
        <taxon>Agaricomycotina</taxon>
        <taxon>Agaricomycetes</taxon>
        <taxon>Agaricomycetidae</taxon>
        <taxon>Agaricales</taxon>
        <taxon>Marasmiineae</taxon>
        <taxon>Mycenaceae</taxon>
        <taxon>Mycena</taxon>
    </lineage>
</organism>
<feature type="region of interest" description="Disordered" evidence="1">
    <location>
        <begin position="167"/>
        <end position="188"/>
    </location>
</feature>
<proteinExistence type="predicted"/>
<dbReference type="Proteomes" id="UP001215598">
    <property type="component" value="Unassembled WGS sequence"/>
</dbReference>
<sequence length="494" mass="55550">MIYACPPFLFSSWSHLSLWPVRTDNSQMLTARQIVEIRKALASEGKPLNRDSEKPLTNSGMAPSDDIDKGEDADGEDDQLVDPLDEIDSTSAGFDEDKDTDGEDDELAYLLDEFDSPSGDGFFELDEIDSTSAGFFEDYSRIFGEVLSEDAADFRSEILETAELQTEVVRPEPAQPKQSPVDKTFDHPMPIISSDDSDATFLDKYLELFIADFRASLEADFVSNNFHAVFRHTKVQEFLQDFELSDIIGARTPLDLGLTQKQVEKLQAAHTDSFMESVAAVELAPEVLRAQVMEGSRYHGDPQKVFTAPRNKGSIQFYLHRERMLLLAVIKACQHQQPWPLTLSNLLEDRVTKLCAALKKSTGKKNLKKQVEEVLDMLYFPTVPMKDVGHPFRSPVVAFLATFCMTETGDWASVKNLSSFLLAPAQFAIRARGLQRLIQILQGSSSPDTDLRLQIIPFCEKHLADHGLSPFSGVRFFMQHWSIASLYIDSRYTH</sequence>
<keyword evidence="3" id="KW-1185">Reference proteome</keyword>
<dbReference type="AlphaFoldDB" id="A0AAD7HCS6"/>
<evidence type="ECO:0000256" key="1">
    <source>
        <dbReference type="SAM" id="MobiDB-lite"/>
    </source>
</evidence>
<name>A0AAD7HCS6_9AGAR</name>